<comment type="caution">
    <text evidence="3">The sequence shown here is derived from an EMBL/GenBank/DDBJ whole genome shotgun (WGS) entry which is preliminary data.</text>
</comment>
<dbReference type="GO" id="GO:0030435">
    <property type="term" value="P:sporulation resulting in formation of a cellular spore"/>
    <property type="evidence" value="ECO:0007669"/>
    <property type="project" value="UniProtKB-KW"/>
</dbReference>
<organism evidence="3 4">
    <name type="scientific">Azomonas agilis</name>
    <dbReference type="NCBI Taxonomy" id="116849"/>
    <lineage>
        <taxon>Bacteria</taxon>
        <taxon>Pseudomonadati</taxon>
        <taxon>Pseudomonadota</taxon>
        <taxon>Gammaproteobacteria</taxon>
        <taxon>Pseudomonadales</taxon>
        <taxon>Pseudomonadaceae</taxon>
        <taxon>Azomonas</taxon>
    </lineage>
</organism>
<evidence type="ECO:0000313" key="4">
    <source>
        <dbReference type="Proteomes" id="UP000319627"/>
    </source>
</evidence>
<evidence type="ECO:0000313" key="3">
    <source>
        <dbReference type="EMBL" id="TWH75943.1"/>
    </source>
</evidence>
<dbReference type="Gene3D" id="3.40.198.10">
    <property type="entry name" value="Delta-endotoxin CytB-like"/>
    <property type="match status" value="1"/>
</dbReference>
<keyword evidence="4" id="KW-1185">Reference proteome</keyword>
<accession>A0A562IYK1</accession>
<evidence type="ECO:0000256" key="2">
    <source>
        <dbReference type="ARBA" id="ARBA00022969"/>
    </source>
</evidence>
<dbReference type="AlphaFoldDB" id="A0A562IYK1"/>
<keyword evidence="2" id="KW-0749">Sporulation</keyword>
<reference evidence="3 4" key="1">
    <citation type="submission" date="2019-07" db="EMBL/GenBank/DDBJ databases">
        <title>Genomic Encyclopedia of Type Strains, Phase I: the one thousand microbial genomes (KMG-I) project.</title>
        <authorList>
            <person name="Kyrpides N."/>
        </authorList>
    </citation>
    <scope>NUCLEOTIDE SEQUENCE [LARGE SCALE GENOMIC DNA]</scope>
    <source>
        <strain evidence="3 4">DSM 375</strain>
    </source>
</reference>
<dbReference type="RefSeq" id="WP_170234344.1">
    <property type="nucleotide sequence ID" value="NZ_VLKG01000004.1"/>
</dbReference>
<dbReference type="GO" id="GO:0005576">
    <property type="term" value="C:extracellular region"/>
    <property type="evidence" value="ECO:0007669"/>
    <property type="project" value="InterPro"/>
</dbReference>
<dbReference type="EMBL" id="VLKG01000004">
    <property type="protein sequence ID" value="TWH75943.1"/>
    <property type="molecule type" value="Genomic_DNA"/>
</dbReference>
<dbReference type="InterPro" id="IPR035918">
    <property type="entry name" value="CytB_endotoxin-like_sf"/>
</dbReference>
<sequence>MKSLITSPVITQNLFIRLKADGNNFDNIVSITDPNVLILALKTANLFQQALVPAENDSLRFDVQKGLELAKSDPNLSVTNFTDIYHETSDSRTSVMTEMVLKTINTVLGIALAPEPAKQLQAAIEGAYVGLNEKKDDAWIFWEKKQAHKTTYQYNITFSVEAGATGLILLTCPMGLTIEVNKEYERVLFITLKDTESYLSRIQALTTAQLAKPALSKSANAEGYKLLEELVGDGPTKIE</sequence>
<comment type="similarity">
    <text evidence="1">Belongs to the cyt1/cyt2 endotoxin family.</text>
</comment>
<name>A0A562IYK1_9GAMM</name>
<evidence type="ECO:0000256" key="1">
    <source>
        <dbReference type="ARBA" id="ARBA00009676"/>
    </source>
</evidence>
<protein>
    <submittedName>
        <fullName evidence="3">Toxin</fullName>
    </submittedName>
</protein>
<proteinExistence type="inferred from homology"/>
<dbReference type="Pfam" id="PF01338">
    <property type="entry name" value="Bac_thur_toxin"/>
    <property type="match status" value="1"/>
</dbReference>
<dbReference type="SUPFAM" id="SSF55676">
    <property type="entry name" value="CytB endotoxin-like"/>
    <property type="match status" value="1"/>
</dbReference>
<gene>
    <name evidence="3" type="ORF">LX59_01453</name>
</gene>
<dbReference type="InterPro" id="IPR001615">
    <property type="entry name" value="Endotoxin_CytB"/>
</dbReference>
<dbReference type="Proteomes" id="UP000319627">
    <property type="component" value="Unassembled WGS sequence"/>
</dbReference>